<evidence type="ECO:0000313" key="1">
    <source>
        <dbReference type="EMBL" id="QNN71263.1"/>
    </source>
</evidence>
<accession>A0A7G9STT8</accession>
<name>A0A7G9STT8_9GAMM</name>
<sequence>MSFHALIAKVEQAEQALEDRERRTSAQWQQVKTTWRQSWTPGRIVIAGLASGFLVGRTQPLKLAGSGGLLNLVTALSGMLASGSAQAAAEDAEQAADAAGNAADATGAVADRSAGVAPVSDDEIAAIERAARGG</sequence>
<dbReference type="Proteomes" id="UP000515804">
    <property type="component" value="Chromosome"/>
</dbReference>
<gene>
    <name evidence="1" type="ORF">H9L16_06840</name>
</gene>
<keyword evidence="2" id="KW-1185">Reference proteome</keyword>
<evidence type="ECO:0008006" key="3">
    <source>
        <dbReference type="Google" id="ProtNLM"/>
    </source>
</evidence>
<reference evidence="1 2" key="1">
    <citation type="submission" date="2020-08" db="EMBL/GenBank/DDBJ databases">
        <title>Genome sequence of Thermomonas carbonis KCTC 42013T.</title>
        <authorList>
            <person name="Hyun D.-W."/>
            <person name="Bae J.-W."/>
        </authorList>
    </citation>
    <scope>NUCLEOTIDE SEQUENCE [LARGE SCALE GENOMIC DNA]</scope>
    <source>
        <strain evidence="1 2">KCTC 42013</strain>
    </source>
</reference>
<dbReference type="RefSeq" id="WP_187553777.1">
    <property type="nucleotide sequence ID" value="NZ_BMZL01000002.1"/>
</dbReference>
<dbReference type="AlphaFoldDB" id="A0A7G9STT8"/>
<proteinExistence type="predicted"/>
<organism evidence="1 2">
    <name type="scientific">Thermomonas carbonis</name>
    <dbReference type="NCBI Taxonomy" id="1463158"/>
    <lineage>
        <taxon>Bacteria</taxon>
        <taxon>Pseudomonadati</taxon>
        <taxon>Pseudomonadota</taxon>
        <taxon>Gammaproteobacteria</taxon>
        <taxon>Lysobacterales</taxon>
        <taxon>Lysobacteraceae</taxon>
        <taxon>Thermomonas</taxon>
    </lineage>
</organism>
<dbReference type="EMBL" id="CP060719">
    <property type="protein sequence ID" value="QNN71263.1"/>
    <property type="molecule type" value="Genomic_DNA"/>
</dbReference>
<dbReference type="KEGG" id="tcn:H9L16_06840"/>
<protein>
    <recommendedName>
        <fullName evidence="3">Protein sip-5</fullName>
    </recommendedName>
</protein>
<evidence type="ECO:0000313" key="2">
    <source>
        <dbReference type="Proteomes" id="UP000515804"/>
    </source>
</evidence>